<dbReference type="PROSITE" id="PS00622">
    <property type="entry name" value="HTH_LUXR_1"/>
    <property type="match status" value="1"/>
</dbReference>
<gene>
    <name evidence="8" type="ORF">LVY72_10685</name>
</gene>
<evidence type="ECO:0000256" key="3">
    <source>
        <dbReference type="ARBA" id="ARBA00023125"/>
    </source>
</evidence>
<evidence type="ECO:0000256" key="2">
    <source>
        <dbReference type="ARBA" id="ARBA00023015"/>
    </source>
</evidence>
<protein>
    <submittedName>
        <fullName evidence="8">Response regulator transcription factor</fullName>
    </submittedName>
</protein>
<comment type="caution">
    <text evidence="8">The sequence shown here is derived from an EMBL/GenBank/DDBJ whole genome shotgun (WGS) entry which is preliminary data.</text>
</comment>
<evidence type="ECO:0000313" key="8">
    <source>
        <dbReference type="EMBL" id="MCG2622381.1"/>
    </source>
</evidence>
<evidence type="ECO:0000256" key="4">
    <source>
        <dbReference type="ARBA" id="ARBA00023163"/>
    </source>
</evidence>
<dbReference type="PANTHER" id="PTHR43214:SF24">
    <property type="entry name" value="TRANSCRIPTIONAL REGULATORY PROTEIN NARL-RELATED"/>
    <property type="match status" value="1"/>
</dbReference>
<name>A0ABS9L6S1_9MICC</name>
<evidence type="ECO:0000313" key="9">
    <source>
        <dbReference type="Proteomes" id="UP001165368"/>
    </source>
</evidence>
<proteinExistence type="predicted"/>
<keyword evidence="4" id="KW-0804">Transcription</keyword>
<reference evidence="8" key="1">
    <citation type="submission" date="2022-01" db="EMBL/GenBank/DDBJ databases">
        <authorList>
            <person name="Jo J.-H."/>
            <person name="Im W.-T."/>
        </authorList>
    </citation>
    <scope>NUCLEOTIDE SEQUENCE</scope>
    <source>
        <strain evidence="8">I2-34</strain>
    </source>
</reference>
<dbReference type="PRINTS" id="PR00038">
    <property type="entry name" value="HTHLUXR"/>
</dbReference>
<organism evidence="8 9">
    <name type="scientific">Arthrobacter hankyongi</name>
    <dbReference type="NCBI Taxonomy" id="2904801"/>
    <lineage>
        <taxon>Bacteria</taxon>
        <taxon>Bacillati</taxon>
        <taxon>Actinomycetota</taxon>
        <taxon>Actinomycetes</taxon>
        <taxon>Micrococcales</taxon>
        <taxon>Micrococcaceae</taxon>
        <taxon>Arthrobacter</taxon>
    </lineage>
</organism>
<feature type="domain" description="Response regulatory" evidence="7">
    <location>
        <begin position="19"/>
        <end position="141"/>
    </location>
</feature>
<dbReference type="InterPro" id="IPR039420">
    <property type="entry name" value="WalR-like"/>
</dbReference>
<dbReference type="SUPFAM" id="SSF46894">
    <property type="entry name" value="C-terminal effector domain of the bipartite response regulators"/>
    <property type="match status" value="1"/>
</dbReference>
<accession>A0ABS9L6S1</accession>
<dbReference type="EMBL" id="JAKLTQ010000006">
    <property type="protein sequence ID" value="MCG2622381.1"/>
    <property type="molecule type" value="Genomic_DNA"/>
</dbReference>
<feature type="modified residue" description="4-aspartylphosphate" evidence="5">
    <location>
        <position position="70"/>
    </location>
</feature>
<dbReference type="InterPro" id="IPR058245">
    <property type="entry name" value="NreC/VraR/RcsB-like_REC"/>
</dbReference>
<dbReference type="CDD" id="cd06170">
    <property type="entry name" value="LuxR_C_like"/>
    <property type="match status" value="1"/>
</dbReference>
<evidence type="ECO:0000259" key="7">
    <source>
        <dbReference type="PROSITE" id="PS50110"/>
    </source>
</evidence>
<dbReference type="InterPro" id="IPR000792">
    <property type="entry name" value="Tscrpt_reg_LuxR_C"/>
</dbReference>
<dbReference type="Pfam" id="PF00196">
    <property type="entry name" value="GerE"/>
    <property type="match status" value="1"/>
</dbReference>
<evidence type="ECO:0000256" key="5">
    <source>
        <dbReference type="PROSITE-ProRule" id="PRU00169"/>
    </source>
</evidence>
<feature type="domain" description="HTH luxR-type" evidence="6">
    <location>
        <begin position="173"/>
        <end position="238"/>
    </location>
</feature>
<dbReference type="InterPro" id="IPR011006">
    <property type="entry name" value="CheY-like_superfamily"/>
</dbReference>
<dbReference type="InterPro" id="IPR001789">
    <property type="entry name" value="Sig_transdc_resp-reg_receiver"/>
</dbReference>
<dbReference type="PROSITE" id="PS50043">
    <property type="entry name" value="HTH_LUXR_2"/>
    <property type="match status" value="1"/>
</dbReference>
<dbReference type="SMART" id="SM00421">
    <property type="entry name" value="HTH_LUXR"/>
    <property type="match status" value="1"/>
</dbReference>
<dbReference type="CDD" id="cd17535">
    <property type="entry name" value="REC_NarL-like"/>
    <property type="match status" value="1"/>
</dbReference>
<dbReference type="SUPFAM" id="SSF52172">
    <property type="entry name" value="CheY-like"/>
    <property type="match status" value="1"/>
</dbReference>
<dbReference type="Proteomes" id="UP001165368">
    <property type="component" value="Unassembled WGS sequence"/>
</dbReference>
<dbReference type="InterPro" id="IPR016032">
    <property type="entry name" value="Sig_transdc_resp-reg_C-effctor"/>
</dbReference>
<keyword evidence="2" id="KW-0805">Transcription regulation</keyword>
<evidence type="ECO:0000256" key="1">
    <source>
        <dbReference type="ARBA" id="ARBA00022553"/>
    </source>
</evidence>
<dbReference type="PANTHER" id="PTHR43214">
    <property type="entry name" value="TWO-COMPONENT RESPONSE REGULATOR"/>
    <property type="match status" value="1"/>
</dbReference>
<dbReference type="Gene3D" id="3.40.50.2300">
    <property type="match status" value="1"/>
</dbReference>
<keyword evidence="3" id="KW-0238">DNA-binding</keyword>
<keyword evidence="9" id="KW-1185">Reference proteome</keyword>
<dbReference type="SMART" id="SM00448">
    <property type="entry name" value="REC"/>
    <property type="match status" value="1"/>
</dbReference>
<evidence type="ECO:0000259" key="6">
    <source>
        <dbReference type="PROSITE" id="PS50043"/>
    </source>
</evidence>
<keyword evidence="1 5" id="KW-0597">Phosphoprotein</keyword>
<dbReference type="PROSITE" id="PS50110">
    <property type="entry name" value="RESPONSE_REGULATORY"/>
    <property type="match status" value="1"/>
</dbReference>
<dbReference type="Pfam" id="PF00072">
    <property type="entry name" value="Response_reg"/>
    <property type="match status" value="1"/>
</dbReference>
<sequence length="244" mass="25382">MTETAAAGGPINTAEGPIKVALVDDQQLVRGGLKMLINSQPDLEVVAEAGNGREALASLAAASADVVLMDVRMPDMDGIEATGKLLGRAGATDTAQGPKVVVLTTFDLDEYALAAIQAGASGFLLKDAPPEELLAAIRTVHRGDAVIAPSTTRRLLDHVAPLLRAPGPETGRHTAAVDSLTPREREVFLLIAQGLSNPEIAAQLYLSEATVKTHVGHILAKLGARDRVQAVVIAYETGIVTPVP</sequence>